<dbReference type="Proteomes" id="UP000027821">
    <property type="component" value="Unassembled WGS sequence"/>
</dbReference>
<dbReference type="OrthoDB" id="818779at2"/>
<evidence type="ECO:0000313" key="1">
    <source>
        <dbReference type="EMBL" id="KEO75472.1"/>
    </source>
</evidence>
<reference evidence="1 2" key="1">
    <citation type="submission" date="2014-04" db="EMBL/GenBank/DDBJ databases">
        <title>Characterization and application of a salt tolerant electro-active bacterium.</title>
        <authorList>
            <person name="Yang L."/>
            <person name="Wei S."/>
            <person name="Tay Q.X.M."/>
        </authorList>
    </citation>
    <scope>NUCLEOTIDE SEQUENCE [LARGE SCALE GENOMIC DNA]</scope>
    <source>
        <strain evidence="1 2">LY1</strain>
    </source>
</reference>
<dbReference type="AlphaFoldDB" id="A0A074LNH5"/>
<accession>A0A074LNH5</accession>
<keyword evidence="2" id="KW-1185">Reference proteome</keyword>
<dbReference type="eggNOG" id="ENOG5033SY0">
    <property type="taxonomic scope" value="Bacteria"/>
</dbReference>
<evidence type="ECO:0000313" key="2">
    <source>
        <dbReference type="Proteomes" id="UP000027821"/>
    </source>
</evidence>
<name>A0A074LNH5_9BACT</name>
<evidence type="ECO:0008006" key="3">
    <source>
        <dbReference type="Google" id="ProtNLM"/>
    </source>
</evidence>
<dbReference type="RefSeq" id="WP_035069665.1">
    <property type="nucleotide sequence ID" value="NZ_JMIH01000011.1"/>
</dbReference>
<organism evidence="1 2">
    <name type="scientific">Anditalea andensis</name>
    <dbReference type="NCBI Taxonomy" id="1048983"/>
    <lineage>
        <taxon>Bacteria</taxon>
        <taxon>Pseudomonadati</taxon>
        <taxon>Bacteroidota</taxon>
        <taxon>Cytophagia</taxon>
        <taxon>Cytophagales</taxon>
        <taxon>Cytophagaceae</taxon>
        <taxon>Anditalea</taxon>
    </lineage>
</organism>
<protein>
    <recommendedName>
        <fullName evidence="3">Lipoprotein</fullName>
    </recommendedName>
</protein>
<gene>
    <name evidence="1" type="ORF">EL17_01055</name>
</gene>
<dbReference type="PROSITE" id="PS51257">
    <property type="entry name" value="PROKAR_LIPOPROTEIN"/>
    <property type="match status" value="1"/>
</dbReference>
<sequence length="382" mass="44894">MKNSTYLILFAVLFGCSNDKNIDQSILTNYKFEITDSIRVNHLEELTLIDMEDGMFLAKKDAQSSYFIFDNTGDITSHIELKTYGPNAINMVYTAGFFDGKFSIMDLHRGIMQFSNEGVLTNTIPLPEDYIYMHPSNRPTFKLGDKLAYYRPERDLSDWEDQEKFYKKYYNRPLLEVLDPITNEVSLTMEIPETSRYKDGNFHFLYHPHIIKKGKDWYLFLMAEMKFYVYEEQGEDLIFKESVSLNLKDQIPFPYTNLENSDEFFSKLELIVPSMIEQLYVLEDKIILIYKKGANENIVKNYDRENLTEWLDFFESLPKYAAVFDSDYKLLQEDIELPSGIISTPIVTKNGQIVVQKNQRLLGEEDWNTYYLLQLNDGNKMN</sequence>
<proteinExistence type="predicted"/>
<dbReference type="EMBL" id="JMIH01000011">
    <property type="protein sequence ID" value="KEO75472.1"/>
    <property type="molecule type" value="Genomic_DNA"/>
</dbReference>
<comment type="caution">
    <text evidence="1">The sequence shown here is derived from an EMBL/GenBank/DDBJ whole genome shotgun (WGS) entry which is preliminary data.</text>
</comment>